<protein>
    <recommendedName>
        <fullName evidence="5">Radical SAM core domain-containing protein</fullName>
    </recommendedName>
</protein>
<keyword evidence="4" id="KW-0411">Iron-sulfur</keyword>
<evidence type="ECO:0000313" key="6">
    <source>
        <dbReference type="EMBL" id="GAA3634578.1"/>
    </source>
</evidence>
<keyword evidence="7" id="KW-1185">Reference proteome</keyword>
<name>A0ABP7ALF4_9ACTN</name>
<keyword evidence="2" id="KW-0479">Metal-binding</keyword>
<dbReference type="PANTHER" id="PTHR11228:SF7">
    <property type="entry name" value="PQQA PEPTIDE CYCLASE"/>
    <property type="match status" value="1"/>
</dbReference>
<organism evidence="6 7">
    <name type="scientific">Kineosporia mesophila</name>
    <dbReference type="NCBI Taxonomy" id="566012"/>
    <lineage>
        <taxon>Bacteria</taxon>
        <taxon>Bacillati</taxon>
        <taxon>Actinomycetota</taxon>
        <taxon>Actinomycetes</taxon>
        <taxon>Kineosporiales</taxon>
        <taxon>Kineosporiaceae</taxon>
        <taxon>Kineosporia</taxon>
    </lineage>
</organism>
<dbReference type="PROSITE" id="PS51918">
    <property type="entry name" value="RADICAL_SAM"/>
    <property type="match status" value="1"/>
</dbReference>
<dbReference type="SFLD" id="SFLDG01067">
    <property type="entry name" value="SPASM/twitch_domain_containing"/>
    <property type="match status" value="1"/>
</dbReference>
<sequence length="373" mass="41145">MHELIASPYLDHHVIASRTGSAGLKVTRRHYLGLKDAVDDGNSVPEWLAKAAPRYLGVHDLTGPAAERVLVREETEPAFARASYEINLGCNYDCTHCYLGDKPFIGLPWEKKVRLLEVLRDVGVLYLQVTGGEATVDRDFVRTYLLASQLGILVNLSTNGSRLWREDILDAFRQAAPKEIAVSMYGATQESYEALTQRRGSYKQFKRGVEAAVAAGLPVKLNIIVTRHNDAEEADMATYAEDLGISHFSYHQITPTFNGEGDVMTQQSTRHGRKRKPFTGCNAGHTFFAVDPLGKATFCKIAREKEVDVLQEGANGLRKLGDYADEGHLRTGGCAGCTLSGTCSTCRPLAKLYQEAGAELNRYCQHGEKEQMS</sequence>
<dbReference type="SFLD" id="SFLDS00029">
    <property type="entry name" value="Radical_SAM"/>
    <property type="match status" value="1"/>
</dbReference>
<dbReference type="Pfam" id="PF04055">
    <property type="entry name" value="Radical_SAM"/>
    <property type="match status" value="1"/>
</dbReference>
<evidence type="ECO:0000256" key="1">
    <source>
        <dbReference type="ARBA" id="ARBA00022691"/>
    </source>
</evidence>
<dbReference type="SMART" id="SM00729">
    <property type="entry name" value="Elp3"/>
    <property type="match status" value="1"/>
</dbReference>
<proteinExistence type="predicted"/>
<evidence type="ECO:0000313" key="7">
    <source>
        <dbReference type="Proteomes" id="UP001501074"/>
    </source>
</evidence>
<dbReference type="InterPro" id="IPR007197">
    <property type="entry name" value="rSAM"/>
</dbReference>
<dbReference type="InterPro" id="IPR006638">
    <property type="entry name" value="Elp3/MiaA/NifB-like_rSAM"/>
</dbReference>
<dbReference type="CDD" id="cd01335">
    <property type="entry name" value="Radical_SAM"/>
    <property type="match status" value="1"/>
</dbReference>
<dbReference type="SUPFAM" id="SSF102114">
    <property type="entry name" value="Radical SAM enzymes"/>
    <property type="match status" value="1"/>
</dbReference>
<dbReference type="InterPro" id="IPR013785">
    <property type="entry name" value="Aldolase_TIM"/>
</dbReference>
<evidence type="ECO:0000259" key="5">
    <source>
        <dbReference type="PROSITE" id="PS51918"/>
    </source>
</evidence>
<evidence type="ECO:0000256" key="2">
    <source>
        <dbReference type="ARBA" id="ARBA00022723"/>
    </source>
</evidence>
<dbReference type="PANTHER" id="PTHR11228">
    <property type="entry name" value="RADICAL SAM DOMAIN PROTEIN"/>
    <property type="match status" value="1"/>
</dbReference>
<comment type="caution">
    <text evidence="6">The sequence shown here is derived from an EMBL/GenBank/DDBJ whole genome shotgun (WGS) entry which is preliminary data.</text>
</comment>
<keyword evidence="1" id="KW-0949">S-adenosyl-L-methionine</keyword>
<dbReference type="RefSeq" id="WP_231489256.1">
    <property type="nucleotide sequence ID" value="NZ_BAAAZO010000012.1"/>
</dbReference>
<reference evidence="7" key="1">
    <citation type="journal article" date="2019" name="Int. J. Syst. Evol. Microbiol.">
        <title>The Global Catalogue of Microorganisms (GCM) 10K type strain sequencing project: providing services to taxonomists for standard genome sequencing and annotation.</title>
        <authorList>
            <consortium name="The Broad Institute Genomics Platform"/>
            <consortium name="The Broad Institute Genome Sequencing Center for Infectious Disease"/>
            <person name="Wu L."/>
            <person name="Ma J."/>
        </authorList>
    </citation>
    <scope>NUCLEOTIDE SEQUENCE [LARGE SCALE GENOMIC DNA]</scope>
    <source>
        <strain evidence="7">JCM 16902</strain>
    </source>
</reference>
<accession>A0ABP7ALF4</accession>
<dbReference type="InterPro" id="IPR050377">
    <property type="entry name" value="Radical_SAM_PqqE_MftC-like"/>
</dbReference>
<evidence type="ECO:0000256" key="4">
    <source>
        <dbReference type="ARBA" id="ARBA00023014"/>
    </source>
</evidence>
<keyword evidence="3" id="KW-0408">Iron</keyword>
<dbReference type="Proteomes" id="UP001501074">
    <property type="component" value="Unassembled WGS sequence"/>
</dbReference>
<gene>
    <name evidence="6" type="ORF">GCM10022223_61140</name>
</gene>
<evidence type="ECO:0000256" key="3">
    <source>
        <dbReference type="ARBA" id="ARBA00023004"/>
    </source>
</evidence>
<feature type="domain" description="Radical SAM core" evidence="5">
    <location>
        <begin position="76"/>
        <end position="291"/>
    </location>
</feature>
<dbReference type="Gene3D" id="3.20.20.70">
    <property type="entry name" value="Aldolase class I"/>
    <property type="match status" value="1"/>
</dbReference>
<dbReference type="InterPro" id="IPR058240">
    <property type="entry name" value="rSAM_sf"/>
</dbReference>
<dbReference type="EMBL" id="BAAAZO010000012">
    <property type="protein sequence ID" value="GAA3634578.1"/>
    <property type="molecule type" value="Genomic_DNA"/>
</dbReference>